<dbReference type="OrthoDB" id="9765571at2"/>
<dbReference type="SUPFAM" id="SSF56935">
    <property type="entry name" value="Porins"/>
    <property type="match status" value="1"/>
</dbReference>
<evidence type="ECO:0000313" key="2">
    <source>
        <dbReference type="Proteomes" id="UP000236454"/>
    </source>
</evidence>
<dbReference type="AlphaFoldDB" id="A0A1I6XI38"/>
<name>A0A1I6XI38_9FLAO</name>
<evidence type="ECO:0000313" key="1">
    <source>
        <dbReference type="EMBL" id="SFT37796.1"/>
    </source>
</evidence>
<dbReference type="STRING" id="477690.SAMN05216474_0209"/>
<dbReference type="RefSeq" id="WP_090245355.1">
    <property type="nucleotide sequence ID" value="NZ_FPAS01000001.1"/>
</dbReference>
<keyword evidence="2" id="KW-1185">Reference proteome</keyword>
<proteinExistence type="predicted"/>
<accession>A0A1I6XI38</accession>
<protein>
    <recommendedName>
        <fullName evidence="3">Outer membrane protein transport protein (OMPP1/FadL/TodX)</fullName>
    </recommendedName>
</protein>
<evidence type="ECO:0008006" key="3">
    <source>
        <dbReference type="Google" id="ProtNLM"/>
    </source>
</evidence>
<dbReference type="Proteomes" id="UP000236454">
    <property type="component" value="Unassembled WGS sequence"/>
</dbReference>
<gene>
    <name evidence="1" type="ORF">SAMN05216474_0209</name>
</gene>
<reference evidence="1 2" key="1">
    <citation type="submission" date="2016-10" db="EMBL/GenBank/DDBJ databases">
        <authorList>
            <person name="de Groot N.N."/>
        </authorList>
    </citation>
    <scope>NUCLEOTIDE SEQUENCE [LARGE SCALE GENOMIC DNA]</scope>
    <source>
        <strain evidence="1 2">CGMCC 1.7005</strain>
    </source>
</reference>
<sequence length="500" mass="56419">MRKYYIIALGILISQVTFGQNEDDALRYSMADYQGSARYESMAGSFGALGADFSSIQSNPAGLARFSTSQFSFSLRNNLINTTSNFSNQQSKDFGNAFKVGTMGLVLTTDQSRGRSGITFSQITLGYTRVNNYHSNINISGRTEASLLHEFADLGTGIAPDNDNIYFERPFTTGLAYEVYLLNYDPSTQEYYSTLDNPNISSALVNQSRNIEKRGGMGDYNFGFSLNYLNRFYFGASANYRTVNYKEEYVHNETAVAKDEVDFEYFNYRYNLETKGGGLNLKFGFLYLHSEALRMGLAVETPSFLRLTDNWTARMDANIWNGTQYVSTFTDPSYIPTGEYEYKIWTPTKTKASIAYVFNMKGSINVDVEHVAYNTARLKSMAFNELSYDFALENQEVRNQYRNVLNLRIGGELSIGGTFFVRGGYAFLPSPYKKDISTNFATQLITTGIGKKWRNSQFDIAYKNKIFDQEYYMVNPAYGDVGTTIATASNSVIVSYTLTF</sequence>
<organism evidence="1 2">
    <name type="scientific">Lishizhenia tianjinensis</name>
    <dbReference type="NCBI Taxonomy" id="477690"/>
    <lineage>
        <taxon>Bacteria</taxon>
        <taxon>Pseudomonadati</taxon>
        <taxon>Bacteroidota</taxon>
        <taxon>Flavobacteriia</taxon>
        <taxon>Flavobacteriales</taxon>
        <taxon>Crocinitomicaceae</taxon>
        <taxon>Lishizhenia</taxon>
    </lineage>
</organism>
<dbReference type="EMBL" id="FPAS01000001">
    <property type="protein sequence ID" value="SFT37796.1"/>
    <property type="molecule type" value="Genomic_DNA"/>
</dbReference>
<dbReference type="Gene3D" id="2.40.160.60">
    <property type="entry name" value="Outer membrane protein transport protein (OMPP1/FadL/TodX)"/>
    <property type="match status" value="1"/>
</dbReference>